<evidence type="ECO:0000259" key="1">
    <source>
        <dbReference type="Pfam" id="PF03067"/>
    </source>
</evidence>
<organism evidence="2 3">
    <name type="scientific">Caerostris extrusa</name>
    <name type="common">Bark spider</name>
    <name type="synonym">Caerostris bankana</name>
    <dbReference type="NCBI Taxonomy" id="172846"/>
    <lineage>
        <taxon>Eukaryota</taxon>
        <taxon>Metazoa</taxon>
        <taxon>Ecdysozoa</taxon>
        <taxon>Arthropoda</taxon>
        <taxon>Chelicerata</taxon>
        <taxon>Arachnida</taxon>
        <taxon>Araneae</taxon>
        <taxon>Araneomorphae</taxon>
        <taxon>Entelegynae</taxon>
        <taxon>Araneoidea</taxon>
        <taxon>Araneidae</taxon>
        <taxon>Caerostris</taxon>
    </lineage>
</organism>
<dbReference type="Proteomes" id="UP001054945">
    <property type="component" value="Unassembled WGS sequence"/>
</dbReference>
<reference evidence="2 3" key="1">
    <citation type="submission" date="2021-06" db="EMBL/GenBank/DDBJ databases">
        <title>Caerostris extrusa draft genome.</title>
        <authorList>
            <person name="Kono N."/>
            <person name="Arakawa K."/>
        </authorList>
    </citation>
    <scope>NUCLEOTIDE SEQUENCE [LARGE SCALE GENOMIC DNA]</scope>
</reference>
<evidence type="ECO:0000313" key="3">
    <source>
        <dbReference type="Proteomes" id="UP001054945"/>
    </source>
</evidence>
<name>A0AAV4XA78_CAEEX</name>
<gene>
    <name evidence="2" type="primary">AVEN_50955_1</name>
    <name evidence="2" type="ORF">CEXT_535701</name>
</gene>
<accession>A0AAV4XA78</accession>
<dbReference type="InterPro" id="IPR004302">
    <property type="entry name" value="Cellulose/chitin-bd_N"/>
</dbReference>
<dbReference type="EMBL" id="BPLR01017482">
    <property type="protein sequence ID" value="GIY91990.1"/>
    <property type="molecule type" value="Genomic_DNA"/>
</dbReference>
<comment type="caution">
    <text evidence="2">The sequence shown here is derived from an EMBL/GenBank/DDBJ whole genome shotgun (WGS) entry which is preliminary data.</text>
</comment>
<keyword evidence="3" id="KW-1185">Reference proteome</keyword>
<proteinExistence type="predicted"/>
<protein>
    <submittedName>
        <fullName evidence="2">Chitin-binding type-4 domain-containing protein</fullName>
    </submittedName>
</protein>
<evidence type="ECO:0000313" key="2">
    <source>
        <dbReference type="EMBL" id="GIY91990.1"/>
    </source>
</evidence>
<dbReference type="AlphaFoldDB" id="A0AAV4XA78"/>
<feature type="domain" description="Chitin-binding type-4" evidence="1">
    <location>
        <begin position="25"/>
        <end position="79"/>
    </location>
</feature>
<sequence>MWSMWRQIRFTPTQTTRIRRKLYFWVIGRTYQPGRLLDVVVEIVANHKGYFEFSICERNDPNVRETEECFDKRLLQLADGTGDEISHSPRR</sequence>
<dbReference type="Pfam" id="PF03067">
    <property type="entry name" value="LPMO_10"/>
    <property type="match status" value="1"/>
</dbReference>